<evidence type="ECO:0000313" key="2">
    <source>
        <dbReference type="Proteomes" id="UP001732700"/>
    </source>
</evidence>
<reference evidence="1" key="1">
    <citation type="submission" date="2021-05" db="EMBL/GenBank/DDBJ databases">
        <authorList>
            <person name="Scholz U."/>
            <person name="Mascher M."/>
            <person name="Fiebig A."/>
        </authorList>
    </citation>
    <scope>NUCLEOTIDE SEQUENCE [LARGE SCALE GENOMIC DNA]</scope>
</reference>
<dbReference type="Proteomes" id="UP001732700">
    <property type="component" value="Chromosome 2A"/>
</dbReference>
<reference evidence="1" key="2">
    <citation type="submission" date="2025-09" db="UniProtKB">
        <authorList>
            <consortium name="EnsemblPlants"/>
        </authorList>
    </citation>
    <scope>IDENTIFICATION</scope>
</reference>
<sequence>MGDTGRDRRRRRVDTIAVAVASPSTSDEVNLSMLPAMSELQGWADLPDDLLHSVIALLCSFHDLLAFAATSQSWRAAFSSYPCKHTFSALFPPLLLQPDIPWCSPRPSPVPKRLCHVSDLANQVTYQCSQIPHFARMNTPPGPLDGFFFRGSSYGHLILSSKSSCLLVDAFTGVTVSPPQLPAGHGTHICYGALTAPLASPNSHLILSTEVHNLFWRVGDRSWLTRSRHRGALLQIVVFEGKVYGMDFERNIFVVHLSPWVYIQRIAVSLRGPVVRWRLAIAWLVPCTDMLLLVGCEGSLVRAGHTFKVFRLDLSTEPSAWVKVDSLHNRAIFLSTNERSQPLCCMNPERWGGRSNCIYCYVEDCKNWITLDLRHQPLKGNAFSPNGFMLTCRSTTLTPMWVVPSMFSSCL</sequence>
<name>A0ACD5UJ95_AVESA</name>
<accession>A0ACD5UJ95</accession>
<keyword evidence="2" id="KW-1185">Reference proteome</keyword>
<protein>
    <submittedName>
        <fullName evidence="1">Uncharacterized protein</fullName>
    </submittedName>
</protein>
<organism evidence="1 2">
    <name type="scientific">Avena sativa</name>
    <name type="common">Oat</name>
    <dbReference type="NCBI Taxonomy" id="4498"/>
    <lineage>
        <taxon>Eukaryota</taxon>
        <taxon>Viridiplantae</taxon>
        <taxon>Streptophyta</taxon>
        <taxon>Embryophyta</taxon>
        <taxon>Tracheophyta</taxon>
        <taxon>Spermatophyta</taxon>
        <taxon>Magnoliopsida</taxon>
        <taxon>Liliopsida</taxon>
        <taxon>Poales</taxon>
        <taxon>Poaceae</taxon>
        <taxon>BOP clade</taxon>
        <taxon>Pooideae</taxon>
        <taxon>Poodae</taxon>
        <taxon>Poeae</taxon>
        <taxon>Poeae Chloroplast Group 1 (Aveneae type)</taxon>
        <taxon>Aveninae</taxon>
        <taxon>Avena</taxon>
    </lineage>
</organism>
<evidence type="ECO:0000313" key="1">
    <source>
        <dbReference type="EnsemblPlants" id="AVESA.00010b.r2.2AG0261470.1.CDS"/>
    </source>
</evidence>
<dbReference type="EnsemblPlants" id="AVESA.00010b.r2.2AG0261470.1">
    <property type="protein sequence ID" value="AVESA.00010b.r2.2AG0261470.1.CDS"/>
    <property type="gene ID" value="AVESA.00010b.r2.2AG0261470"/>
</dbReference>
<proteinExistence type="predicted"/>